<evidence type="ECO:0000256" key="4">
    <source>
        <dbReference type="ARBA" id="ARBA00022741"/>
    </source>
</evidence>
<evidence type="ECO:0000313" key="7">
    <source>
        <dbReference type="Proteomes" id="UP000824120"/>
    </source>
</evidence>
<dbReference type="InterPro" id="IPR039657">
    <property type="entry name" value="Dimethylallyltransferase"/>
</dbReference>
<reference evidence="6 7" key="1">
    <citation type="submission" date="2020-09" db="EMBL/GenBank/DDBJ databases">
        <title>De no assembly of potato wild relative species, Solanum commersonii.</title>
        <authorList>
            <person name="Cho K."/>
        </authorList>
    </citation>
    <scope>NUCLEOTIDE SEQUENCE [LARGE SCALE GENOMIC DNA]</scope>
    <source>
        <strain evidence="6">LZ3.2</strain>
        <tissue evidence="6">Leaf</tissue>
    </source>
</reference>
<organism evidence="6 7">
    <name type="scientific">Solanum commersonii</name>
    <name type="common">Commerson's wild potato</name>
    <name type="synonym">Commerson's nightshade</name>
    <dbReference type="NCBI Taxonomy" id="4109"/>
    <lineage>
        <taxon>Eukaryota</taxon>
        <taxon>Viridiplantae</taxon>
        <taxon>Streptophyta</taxon>
        <taxon>Embryophyta</taxon>
        <taxon>Tracheophyta</taxon>
        <taxon>Spermatophyta</taxon>
        <taxon>Magnoliopsida</taxon>
        <taxon>eudicotyledons</taxon>
        <taxon>Gunneridae</taxon>
        <taxon>Pentapetalae</taxon>
        <taxon>asterids</taxon>
        <taxon>lamiids</taxon>
        <taxon>Solanales</taxon>
        <taxon>Solanaceae</taxon>
        <taxon>Solanoideae</taxon>
        <taxon>Solaneae</taxon>
        <taxon>Solanum</taxon>
    </lineage>
</organism>
<name>A0A9J5Z853_SOLCO</name>
<dbReference type="GO" id="GO:0005739">
    <property type="term" value="C:mitochondrion"/>
    <property type="evidence" value="ECO:0007669"/>
    <property type="project" value="TreeGrafter"/>
</dbReference>
<dbReference type="GO" id="GO:0052381">
    <property type="term" value="F:tRNA dimethylallyltransferase activity"/>
    <property type="evidence" value="ECO:0007669"/>
    <property type="project" value="TreeGrafter"/>
</dbReference>
<accession>A0A9J5Z853</accession>
<dbReference type="EMBL" id="JACXVP010000004">
    <property type="protein sequence ID" value="KAG5608104.1"/>
    <property type="molecule type" value="Genomic_DNA"/>
</dbReference>
<evidence type="ECO:0008006" key="8">
    <source>
        <dbReference type="Google" id="ProtNLM"/>
    </source>
</evidence>
<dbReference type="OrthoDB" id="1734516at2759"/>
<evidence type="ECO:0000313" key="6">
    <source>
        <dbReference type="EMBL" id="KAG5608104.1"/>
    </source>
</evidence>
<dbReference type="Proteomes" id="UP000824120">
    <property type="component" value="Chromosome 4"/>
</dbReference>
<dbReference type="PANTHER" id="PTHR11088">
    <property type="entry name" value="TRNA DIMETHYLALLYLTRANSFERASE"/>
    <property type="match status" value="1"/>
</dbReference>
<gene>
    <name evidence="6" type="ORF">H5410_019385</name>
</gene>
<dbReference type="SUPFAM" id="SSF52540">
    <property type="entry name" value="P-loop containing nucleoside triphosphate hydrolases"/>
    <property type="match status" value="1"/>
</dbReference>
<evidence type="ECO:0000256" key="1">
    <source>
        <dbReference type="ARBA" id="ARBA00005842"/>
    </source>
</evidence>
<evidence type="ECO:0000256" key="2">
    <source>
        <dbReference type="ARBA" id="ARBA00022679"/>
    </source>
</evidence>
<sequence>MDTFINNNKSSKKKVVFVMGATGTGKSRLSIDLAIHFQGEIINSDKMQIYKGLDIITNKITDIEKQGVPHHLLGEIEPDADFTADDFCIQAIICIEKILKSENIPIIVGGSNSYVEKFVKDPVFMFKSNYDCCFIWIDVAALPILNSFVCQRVDQMVHADADYTRGIRRSIGVSEMDKYLREENKLDNNEVSKRKLLESAIEEIKLNTCILICHQLEKIRRLKNEKMWPLNYIDATNVFRKMGKEGADNAWKEIVSKPSSKIVEEFLKYDGDKINHVEAA</sequence>
<dbReference type="Gene3D" id="1.10.287.890">
    <property type="entry name" value="Crystal structure of tRNA isopentenylpyrophosphate transferase (bh2366) domain"/>
    <property type="match status" value="1"/>
</dbReference>
<keyword evidence="2" id="KW-0808">Transferase</keyword>
<keyword evidence="5" id="KW-0067">ATP-binding</keyword>
<dbReference type="GO" id="GO:0005524">
    <property type="term" value="F:ATP binding"/>
    <property type="evidence" value="ECO:0007669"/>
    <property type="project" value="UniProtKB-KW"/>
</dbReference>
<keyword evidence="4" id="KW-0547">Nucleotide-binding</keyword>
<dbReference type="InterPro" id="IPR027417">
    <property type="entry name" value="P-loop_NTPase"/>
</dbReference>
<protein>
    <recommendedName>
        <fullName evidence="8">Adenylate isopentenyltransferase</fullName>
    </recommendedName>
</protein>
<dbReference type="GO" id="GO:0009691">
    <property type="term" value="P:cytokinin biosynthetic process"/>
    <property type="evidence" value="ECO:0007669"/>
    <property type="project" value="UniProtKB-KW"/>
</dbReference>
<keyword evidence="7" id="KW-1185">Reference proteome</keyword>
<dbReference type="PANTHER" id="PTHR11088:SF59">
    <property type="entry name" value="ADENYLATE ISOPENTENYLTRANSFERASE"/>
    <property type="match status" value="1"/>
</dbReference>
<dbReference type="GO" id="GO:0006400">
    <property type="term" value="P:tRNA modification"/>
    <property type="evidence" value="ECO:0007669"/>
    <property type="project" value="TreeGrafter"/>
</dbReference>
<dbReference type="Gene3D" id="3.40.50.300">
    <property type="entry name" value="P-loop containing nucleotide triphosphate hydrolases"/>
    <property type="match status" value="1"/>
</dbReference>
<proteinExistence type="inferred from homology"/>
<comment type="similarity">
    <text evidence="1">Belongs to the IPP transferase family.</text>
</comment>
<comment type="caution">
    <text evidence="6">The sequence shown here is derived from an EMBL/GenBank/DDBJ whole genome shotgun (WGS) entry which is preliminary data.</text>
</comment>
<evidence type="ECO:0000256" key="3">
    <source>
        <dbReference type="ARBA" id="ARBA00022712"/>
    </source>
</evidence>
<keyword evidence="3" id="KW-0203">Cytokinin biosynthesis</keyword>
<evidence type="ECO:0000256" key="5">
    <source>
        <dbReference type="ARBA" id="ARBA00022840"/>
    </source>
</evidence>
<dbReference type="AlphaFoldDB" id="A0A9J5Z853"/>
<dbReference type="Pfam" id="PF01715">
    <property type="entry name" value="IPPT"/>
    <property type="match status" value="1"/>
</dbReference>